<comment type="caution">
    <text evidence="2">The sequence shown here is derived from an EMBL/GenBank/DDBJ whole genome shotgun (WGS) entry which is preliminary data.</text>
</comment>
<gene>
    <name evidence="2" type="ORF">PYX00_005252</name>
</gene>
<proteinExistence type="predicted"/>
<name>A0AAW2HQN6_9NEOP</name>
<feature type="transmembrane region" description="Helical" evidence="1">
    <location>
        <begin position="20"/>
        <end position="39"/>
    </location>
</feature>
<evidence type="ECO:0000256" key="1">
    <source>
        <dbReference type="SAM" id="Phobius"/>
    </source>
</evidence>
<keyword evidence="1" id="KW-0472">Membrane</keyword>
<evidence type="ECO:0000313" key="2">
    <source>
        <dbReference type="EMBL" id="KAL0272172.1"/>
    </source>
</evidence>
<dbReference type="AlphaFoldDB" id="A0AAW2HQN6"/>
<sequence length="87" mass="10072">MLFIACYHVLMRQMPVLVGLLAPAIIMILYLIWLLYYAMKRKRTEVSYRPPGFFPVGPEKGLAPKNRREKNIVLPLFTIVSPRPTVN</sequence>
<keyword evidence="1" id="KW-1133">Transmembrane helix</keyword>
<accession>A0AAW2HQN6</accession>
<reference evidence="2" key="1">
    <citation type="journal article" date="2024" name="Gigascience">
        <title>Chromosome-level genome of the poultry shaft louse Menopon gallinae provides insight into the host-switching and adaptive evolution of parasitic lice.</title>
        <authorList>
            <person name="Xu Y."/>
            <person name="Ma L."/>
            <person name="Liu S."/>
            <person name="Liang Y."/>
            <person name="Liu Q."/>
            <person name="He Z."/>
            <person name="Tian L."/>
            <person name="Duan Y."/>
            <person name="Cai W."/>
            <person name="Li H."/>
            <person name="Song F."/>
        </authorList>
    </citation>
    <scope>NUCLEOTIDE SEQUENCE</scope>
    <source>
        <strain evidence="2">Cailab_2023a</strain>
    </source>
</reference>
<organism evidence="2">
    <name type="scientific">Menopon gallinae</name>
    <name type="common">poultry shaft louse</name>
    <dbReference type="NCBI Taxonomy" id="328185"/>
    <lineage>
        <taxon>Eukaryota</taxon>
        <taxon>Metazoa</taxon>
        <taxon>Ecdysozoa</taxon>
        <taxon>Arthropoda</taxon>
        <taxon>Hexapoda</taxon>
        <taxon>Insecta</taxon>
        <taxon>Pterygota</taxon>
        <taxon>Neoptera</taxon>
        <taxon>Paraneoptera</taxon>
        <taxon>Psocodea</taxon>
        <taxon>Troctomorpha</taxon>
        <taxon>Phthiraptera</taxon>
        <taxon>Amblycera</taxon>
        <taxon>Menoponidae</taxon>
        <taxon>Menopon</taxon>
    </lineage>
</organism>
<dbReference type="EMBL" id="JARGDH010000003">
    <property type="protein sequence ID" value="KAL0272172.1"/>
    <property type="molecule type" value="Genomic_DNA"/>
</dbReference>
<protein>
    <submittedName>
        <fullName evidence="2">Uncharacterized protein</fullName>
    </submittedName>
</protein>
<keyword evidence="1" id="KW-0812">Transmembrane</keyword>